<dbReference type="SUPFAM" id="SSF46955">
    <property type="entry name" value="Putative DNA-binding domain"/>
    <property type="match status" value="1"/>
</dbReference>
<dbReference type="Pfam" id="PF12728">
    <property type="entry name" value="HTH_17"/>
    <property type="match status" value="1"/>
</dbReference>
<accession>A0ABS9TT67</accession>
<name>A0ABS9TT67_9PSEU</name>
<evidence type="ECO:0000259" key="1">
    <source>
        <dbReference type="Pfam" id="PF12728"/>
    </source>
</evidence>
<proteinExistence type="predicted"/>
<dbReference type="InterPro" id="IPR041657">
    <property type="entry name" value="HTH_17"/>
</dbReference>
<organism evidence="2 3">
    <name type="scientific">Pseudonocardia alaniniphila</name>
    <dbReference type="NCBI Taxonomy" id="75291"/>
    <lineage>
        <taxon>Bacteria</taxon>
        <taxon>Bacillati</taxon>
        <taxon>Actinomycetota</taxon>
        <taxon>Actinomycetes</taxon>
        <taxon>Pseudonocardiales</taxon>
        <taxon>Pseudonocardiaceae</taxon>
        <taxon>Pseudonocardia</taxon>
    </lineage>
</organism>
<reference evidence="2 3" key="1">
    <citation type="submission" date="2022-03" db="EMBL/GenBank/DDBJ databases">
        <title>Pseudonocardia alaer sp. nov., a novel actinomycete isolated from reed forest soil.</title>
        <authorList>
            <person name="Wang L."/>
        </authorList>
    </citation>
    <scope>NUCLEOTIDE SEQUENCE [LARGE SCALE GENOMIC DNA]</scope>
    <source>
        <strain evidence="2 3">Y-16303</strain>
    </source>
</reference>
<feature type="domain" description="Helix-turn-helix" evidence="1">
    <location>
        <begin position="7"/>
        <end position="61"/>
    </location>
</feature>
<evidence type="ECO:0000313" key="3">
    <source>
        <dbReference type="Proteomes" id="UP001299970"/>
    </source>
</evidence>
<gene>
    <name evidence="2" type="ORF">MMF94_39185</name>
</gene>
<dbReference type="RefSeq" id="WP_241042546.1">
    <property type="nucleotide sequence ID" value="NZ_BAAAJF010000074.1"/>
</dbReference>
<dbReference type="InterPro" id="IPR036388">
    <property type="entry name" value="WH-like_DNA-bd_sf"/>
</dbReference>
<protein>
    <submittedName>
        <fullName evidence="2">Helix-turn-helix domain-containing protein</fullName>
    </submittedName>
</protein>
<keyword evidence="3" id="KW-1185">Reference proteome</keyword>
<dbReference type="Proteomes" id="UP001299970">
    <property type="component" value="Unassembled WGS sequence"/>
</dbReference>
<sequence length="68" mass="7910">MNPQDYWYSTEELAELLGVDPSSVRRWRTAQPPQGPPFVKVSPRRTIYSITDVEVWLRKQRIDPSPAP</sequence>
<dbReference type="InterPro" id="IPR009061">
    <property type="entry name" value="DNA-bd_dom_put_sf"/>
</dbReference>
<dbReference type="Gene3D" id="1.10.10.10">
    <property type="entry name" value="Winged helix-like DNA-binding domain superfamily/Winged helix DNA-binding domain"/>
    <property type="match status" value="1"/>
</dbReference>
<comment type="caution">
    <text evidence="2">The sequence shown here is derived from an EMBL/GenBank/DDBJ whole genome shotgun (WGS) entry which is preliminary data.</text>
</comment>
<dbReference type="EMBL" id="JAKXMK010000048">
    <property type="protein sequence ID" value="MCH6171747.1"/>
    <property type="molecule type" value="Genomic_DNA"/>
</dbReference>
<evidence type="ECO:0000313" key="2">
    <source>
        <dbReference type="EMBL" id="MCH6171747.1"/>
    </source>
</evidence>